<keyword evidence="5" id="KW-0963">Cytoplasm</keyword>
<evidence type="ECO:0000313" key="14">
    <source>
        <dbReference type="EMBL" id="RGE69172.1"/>
    </source>
</evidence>
<evidence type="ECO:0000256" key="11">
    <source>
        <dbReference type="ARBA" id="ARBA00025174"/>
    </source>
</evidence>
<accession>A0A3E3IQ81</accession>
<evidence type="ECO:0000256" key="10">
    <source>
        <dbReference type="ARBA" id="ARBA00023277"/>
    </source>
</evidence>
<evidence type="ECO:0000256" key="8">
    <source>
        <dbReference type="ARBA" id="ARBA00022679"/>
    </source>
</evidence>
<reference evidence="14 15" key="1">
    <citation type="submission" date="2018-08" db="EMBL/GenBank/DDBJ databases">
        <title>A genome reference for cultivated species of the human gut microbiota.</title>
        <authorList>
            <person name="Zou Y."/>
            <person name="Xue W."/>
            <person name="Luo G."/>
        </authorList>
    </citation>
    <scope>NUCLEOTIDE SEQUENCE [LARGE SCALE GENOMIC DNA]</scope>
    <source>
        <strain evidence="14 15">AF26-4BH</strain>
    </source>
</reference>
<dbReference type="PROSITE" id="PS00102">
    <property type="entry name" value="PHOSPHORYLASE"/>
    <property type="match status" value="1"/>
</dbReference>
<dbReference type="InterPro" id="IPR000811">
    <property type="entry name" value="Glyco_trans_35"/>
</dbReference>
<dbReference type="NCBIfam" id="TIGR02093">
    <property type="entry name" value="P_ylase"/>
    <property type="match status" value="1"/>
</dbReference>
<dbReference type="Proteomes" id="UP000261166">
    <property type="component" value="Unassembled WGS sequence"/>
</dbReference>
<keyword evidence="10 13" id="KW-0119">Carbohydrate metabolism</keyword>
<gene>
    <name evidence="14" type="primary">glgP</name>
    <name evidence="14" type="ORF">DWY69_19005</name>
</gene>
<comment type="subcellular location">
    <subcellularLocation>
        <location evidence="3">Cytoplasm</location>
    </subcellularLocation>
</comment>
<keyword evidence="9 12" id="KW-0663">Pyridoxal phosphate</keyword>
<dbReference type="Pfam" id="PF00343">
    <property type="entry name" value="Phosphorylase"/>
    <property type="match status" value="1"/>
</dbReference>
<feature type="modified residue" description="N6-(pyridoxal phosphate)lysine" evidence="12">
    <location>
        <position position="616"/>
    </location>
</feature>
<dbReference type="InterPro" id="IPR011833">
    <property type="entry name" value="Glycg_phsphrylas"/>
</dbReference>
<evidence type="ECO:0000256" key="4">
    <source>
        <dbReference type="ARBA" id="ARBA00006047"/>
    </source>
</evidence>
<evidence type="ECO:0000256" key="2">
    <source>
        <dbReference type="ARBA" id="ARBA00001933"/>
    </source>
</evidence>
<dbReference type="PANTHER" id="PTHR11468:SF3">
    <property type="entry name" value="GLYCOGEN PHOSPHORYLASE, LIVER FORM"/>
    <property type="match status" value="1"/>
</dbReference>
<comment type="similarity">
    <text evidence="4 13">Belongs to the glycogen phosphorylase family.</text>
</comment>
<dbReference type="AlphaFoldDB" id="A0A3E3IQ81"/>
<comment type="function">
    <text evidence="13">Allosteric enzyme that catalyzes the rate-limiting step in glycogen catabolism, the phosphorolytic cleavage of glycogen to produce glucose-1-phosphate, and plays a central role in maintaining cellular and organismal glucose homeostasis.</text>
</comment>
<comment type="cofactor">
    <cofactor evidence="2 13">
        <name>pyridoxal 5'-phosphate</name>
        <dbReference type="ChEBI" id="CHEBI:597326"/>
    </cofactor>
</comment>
<dbReference type="PANTHER" id="PTHR11468">
    <property type="entry name" value="GLYCOGEN PHOSPHORYLASE"/>
    <property type="match status" value="1"/>
</dbReference>
<evidence type="ECO:0000313" key="15">
    <source>
        <dbReference type="Proteomes" id="UP000261166"/>
    </source>
</evidence>
<evidence type="ECO:0000256" key="13">
    <source>
        <dbReference type="RuleBase" id="RU000587"/>
    </source>
</evidence>
<keyword evidence="6" id="KW-0021">Allosteric enzyme</keyword>
<dbReference type="GO" id="GO:0008184">
    <property type="term" value="F:glycogen phosphorylase activity"/>
    <property type="evidence" value="ECO:0007669"/>
    <property type="project" value="InterPro"/>
</dbReference>
<dbReference type="GO" id="GO:0005980">
    <property type="term" value="P:glycogen catabolic process"/>
    <property type="evidence" value="ECO:0007669"/>
    <property type="project" value="TreeGrafter"/>
</dbReference>
<keyword evidence="7 13" id="KW-0328">Glycosyltransferase</keyword>
<dbReference type="SUPFAM" id="SSF53756">
    <property type="entry name" value="UDP-Glycosyltransferase/glycogen phosphorylase"/>
    <property type="match status" value="1"/>
</dbReference>
<comment type="catalytic activity">
    <reaction evidence="1 13">
        <text>[(1-&gt;4)-alpha-D-glucosyl](n) + phosphate = [(1-&gt;4)-alpha-D-glucosyl](n-1) + alpha-D-glucose 1-phosphate</text>
        <dbReference type="Rhea" id="RHEA:41732"/>
        <dbReference type="Rhea" id="RHEA-COMP:9584"/>
        <dbReference type="Rhea" id="RHEA-COMP:9586"/>
        <dbReference type="ChEBI" id="CHEBI:15444"/>
        <dbReference type="ChEBI" id="CHEBI:43474"/>
        <dbReference type="ChEBI" id="CHEBI:58601"/>
        <dbReference type="EC" id="2.4.1.1"/>
    </reaction>
</comment>
<comment type="function">
    <text evidence="11">Phosphorylase is an important allosteric enzyme in carbohydrate metabolism. Enzymes from different sources differ in their regulatory mechanisms and in their natural substrates. However, all known phosphorylases share catalytic and structural properties.</text>
</comment>
<dbReference type="InterPro" id="IPR035090">
    <property type="entry name" value="Pyridoxal_P_attach_site"/>
</dbReference>
<dbReference type="GO" id="GO:0030170">
    <property type="term" value="F:pyridoxal phosphate binding"/>
    <property type="evidence" value="ECO:0007669"/>
    <property type="project" value="InterPro"/>
</dbReference>
<proteinExistence type="inferred from homology"/>
<dbReference type="FunFam" id="3.40.50.2000:FF:000003">
    <property type="entry name" value="Alpha-1,4 glucan phosphorylase"/>
    <property type="match status" value="1"/>
</dbReference>
<name>A0A3E3IQ81_9FIRM</name>
<dbReference type="OrthoDB" id="9760804at2"/>
<dbReference type="EMBL" id="QVLU01000018">
    <property type="protein sequence ID" value="RGE69172.1"/>
    <property type="molecule type" value="Genomic_DNA"/>
</dbReference>
<protein>
    <recommendedName>
        <fullName evidence="13">Alpha-1,4 glucan phosphorylase</fullName>
        <ecNumber evidence="13">2.4.1.1</ecNumber>
    </recommendedName>
</protein>
<evidence type="ECO:0000256" key="5">
    <source>
        <dbReference type="ARBA" id="ARBA00022490"/>
    </source>
</evidence>
<dbReference type="PIRSF" id="PIRSF000460">
    <property type="entry name" value="Pprylas_GlgP"/>
    <property type="match status" value="1"/>
</dbReference>
<keyword evidence="8 13" id="KW-0808">Transferase</keyword>
<organism evidence="14 15">
    <name type="scientific">Eisenbergiella massiliensis</name>
    <dbReference type="NCBI Taxonomy" id="1720294"/>
    <lineage>
        <taxon>Bacteria</taxon>
        <taxon>Bacillati</taxon>
        <taxon>Bacillota</taxon>
        <taxon>Clostridia</taxon>
        <taxon>Lachnospirales</taxon>
        <taxon>Lachnospiraceae</taxon>
        <taxon>Eisenbergiella</taxon>
    </lineage>
</organism>
<evidence type="ECO:0000256" key="6">
    <source>
        <dbReference type="ARBA" id="ARBA00022533"/>
    </source>
</evidence>
<evidence type="ECO:0000256" key="1">
    <source>
        <dbReference type="ARBA" id="ARBA00001275"/>
    </source>
</evidence>
<comment type="caution">
    <text evidence="14">The sequence shown here is derived from an EMBL/GenBank/DDBJ whole genome shotgun (WGS) entry which is preliminary data.</text>
</comment>
<sequence length="766" mass="88301">METIQREILEERLEQEMSALAKEMYGKTIEETTDKELYYVLLNLTKGMMHATIPTDGKKKVYYISAEFLIGKLLSNNLINLGVYEKVENILKEKGRELSRIEEAEPEPSLGNGGLGRLAACFLDSIATLGLPGEGIGLNYHFGLFKQVFRDRLQTAEKDEWLEKQSWLTKTDTSFDVYFGKQKVTSRLYDIDVIGYDSGVNKLRLFDLETVDEDLVKKGIQFDKEDVEKNLTLFLYPDDSDEAGNLLRIYQQYFMVSNAAQLILKEMREKHYDLRKLNEHAVIQINDTHPSMIIPELIRILVEDKAFTMDEAIEVVSKTCAYTNHTILAEALEKWPYAYLQKVVPQLIPIIDELDKRVKAKYKDPKVQIIDKDKRVHMAHMDIHYGFSVNGVAAIHTQILEDTELHHFYEIYPEKFNNKTNGITFRRWLLSCNRELAALIEETIGSGFKKDADELEKLLEYASDADFLNRMEAIKKEKKQALAAFIKEKEGVDIDPGSVFDIQAKRLHEYKRQQMNALYIIHKYLEIKKGKKPSTPVTYIFGAKAAPAYIIAQDIIHLLLVLQDIVNNDPEASKYMKIVMVENYNVSYAEKLIPACDISEQISLASKEASGTGNMKFMLNGAVTLGTADGANVEIHDLVGDDNIYIFGRDSETVIDHYEKADYVSKDYYEKSPVIKEAVDFIIGKQAMKSGHKENLERLYKELLNKDWFMTLLDLEDYIAVKDKMLEDYRDREKWKKMMLVNIAKAGFFSSDRTIREYNRDIWKLN</sequence>
<dbReference type="EC" id="2.4.1.1" evidence="13"/>
<evidence type="ECO:0000256" key="3">
    <source>
        <dbReference type="ARBA" id="ARBA00004496"/>
    </source>
</evidence>
<dbReference type="RefSeq" id="WP_044914821.1">
    <property type="nucleotide sequence ID" value="NZ_CALBAU010000225.1"/>
</dbReference>
<dbReference type="GO" id="GO:0005737">
    <property type="term" value="C:cytoplasm"/>
    <property type="evidence" value="ECO:0007669"/>
    <property type="project" value="UniProtKB-SubCell"/>
</dbReference>
<evidence type="ECO:0000256" key="9">
    <source>
        <dbReference type="ARBA" id="ARBA00022898"/>
    </source>
</evidence>
<evidence type="ECO:0000256" key="7">
    <source>
        <dbReference type="ARBA" id="ARBA00022676"/>
    </source>
</evidence>
<dbReference type="FunFam" id="3.40.50.2000:FF:000153">
    <property type="entry name" value="Alpha-1,4 glucan phosphorylase"/>
    <property type="match status" value="1"/>
</dbReference>
<dbReference type="Gene3D" id="3.40.50.2000">
    <property type="entry name" value="Glycogen Phosphorylase B"/>
    <property type="match status" value="2"/>
</dbReference>
<evidence type="ECO:0000256" key="12">
    <source>
        <dbReference type="PIRSR" id="PIRSR000460-1"/>
    </source>
</evidence>